<organism evidence="1 2">
    <name type="scientific">Romanomermis culicivorax</name>
    <name type="common">Nematode worm</name>
    <dbReference type="NCBI Taxonomy" id="13658"/>
    <lineage>
        <taxon>Eukaryota</taxon>
        <taxon>Metazoa</taxon>
        <taxon>Ecdysozoa</taxon>
        <taxon>Nematoda</taxon>
        <taxon>Enoplea</taxon>
        <taxon>Dorylaimia</taxon>
        <taxon>Mermithida</taxon>
        <taxon>Mermithoidea</taxon>
        <taxon>Mermithidae</taxon>
        <taxon>Romanomermis</taxon>
    </lineage>
</organism>
<name>A0A915IXE9_ROMCU</name>
<dbReference type="AlphaFoldDB" id="A0A915IXE9"/>
<protein>
    <submittedName>
        <fullName evidence="2">Uncharacterized protein</fullName>
    </submittedName>
</protein>
<dbReference type="WBParaSite" id="nRc.2.0.1.t18774-RA">
    <property type="protein sequence ID" value="nRc.2.0.1.t18774-RA"/>
    <property type="gene ID" value="nRc.2.0.1.g18774"/>
</dbReference>
<keyword evidence="1" id="KW-1185">Reference proteome</keyword>
<reference evidence="2" key="1">
    <citation type="submission" date="2022-11" db="UniProtKB">
        <authorList>
            <consortium name="WormBaseParasite"/>
        </authorList>
    </citation>
    <scope>IDENTIFICATION</scope>
</reference>
<sequence>MPPNRKTTQISTVVKIVHVQLLLIFPSQSIMVPDWKILPASIHQHLTGAKSGNDIHQKRQVFG</sequence>
<accession>A0A915IXE9</accession>
<evidence type="ECO:0000313" key="1">
    <source>
        <dbReference type="Proteomes" id="UP000887565"/>
    </source>
</evidence>
<dbReference type="Proteomes" id="UP000887565">
    <property type="component" value="Unplaced"/>
</dbReference>
<evidence type="ECO:0000313" key="2">
    <source>
        <dbReference type="WBParaSite" id="nRc.2.0.1.t18774-RA"/>
    </source>
</evidence>
<proteinExistence type="predicted"/>